<evidence type="ECO:0000256" key="4">
    <source>
        <dbReference type="ARBA" id="ARBA00022737"/>
    </source>
</evidence>
<keyword evidence="7" id="KW-0804">Transcription</keyword>
<dbReference type="SUPFAM" id="SSF50978">
    <property type="entry name" value="WD40 repeat-like"/>
    <property type="match status" value="1"/>
</dbReference>
<dbReference type="GO" id="GO:0006355">
    <property type="term" value="P:regulation of DNA-templated transcription"/>
    <property type="evidence" value="ECO:0007669"/>
    <property type="project" value="InterPro"/>
</dbReference>
<reference evidence="11" key="3">
    <citation type="submission" date="2025-09" db="UniProtKB">
        <authorList>
            <consortium name="Ensembl"/>
        </authorList>
    </citation>
    <scope>IDENTIFICATION</scope>
    <source>
        <strain evidence="11">Guanapo</strain>
    </source>
</reference>
<keyword evidence="3" id="KW-0853">WD repeat</keyword>
<dbReference type="GO" id="GO:0000785">
    <property type="term" value="C:chromatin"/>
    <property type="evidence" value="ECO:0007669"/>
    <property type="project" value="TreeGrafter"/>
</dbReference>
<evidence type="ECO:0000256" key="8">
    <source>
        <dbReference type="ARBA" id="ARBA00023242"/>
    </source>
</evidence>
<dbReference type="InterPro" id="IPR015943">
    <property type="entry name" value="WD40/YVTN_repeat-like_dom_sf"/>
</dbReference>
<accession>A0A3P9Q2B0</accession>
<evidence type="ECO:0000256" key="7">
    <source>
        <dbReference type="ARBA" id="ARBA00023163"/>
    </source>
</evidence>
<dbReference type="GO" id="GO:0006351">
    <property type="term" value="P:DNA-templated transcription"/>
    <property type="evidence" value="ECO:0007669"/>
    <property type="project" value="InterPro"/>
</dbReference>
<keyword evidence="12" id="KW-1185">Reference proteome</keyword>
<dbReference type="GO" id="GO:0006338">
    <property type="term" value="P:chromatin remodeling"/>
    <property type="evidence" value="ECO:0007669"/>
    <property type="project" value="InterPro"/>
</dbReference>
<dbReference type="Bgee" id="ENSPREG00000018925">
    <property type="expression patterns" value="Expressed in caudal fin and 1 other cell type or tissue"/>
</dbReference>
<reference evidence="12" key="1">
    <citation type="submission" date="2013-11" db="EMBL/GenBank/DDBJ databases">
        <title>The genomic landscape of the Guanapo guppy.</title>
        <authorList>
            <person name="Kuenstner A."/>
            <person name="Dreyer C."/>
        </authorList>
    </citation>
    <scope>NUCLEOTIDE SEQUENCE</scope>
    <source>
        <strain evidence="12">Guanapo</strain>
    </source>
</reference>
<comment type="similarity">
    <text evidence="2">Belongs to the WD repeat HIR1 family.</text>
</comment>
<evidence type="ECO:0000313" key="12">
    <source>
        <dbReference type="Proteomes" id="UP000242638"/>
    </source>
</evidence>
<feature type="region of interest" description="Disordered" evidence="9">
    <location>
        <begin position="76"/>
        <end position="95"/>
    </location>
</feature>
<evidence type="ECO:0000256" key="6">
    <source>
        <dbReference type="ARBA" id="ARBA00023015"/>
    </source>
</evidence>
<dbReference type="PANTHER" id="PTHR13831">
    <property type="entry name" value="MEMBER OF THE HIR1 FAMILY OF WD-REPEAT PROTEINS"/>
    <property type="match status" value="1"/>
</dbReference>
<dbReference type="Gene3D" id="2.130.10.10">
    <property type="entry name" value="YVTN repeat-like/Quinoprotein amine dehydrogenase"/>
    <property type="match status" value="1"/>
</dbReference>
<dbReference type="GeneTree" id="ENSGT00550000074919"/>
<feature type="region of interest" description="Disordered" evidence="9">
    <location>
        <begin position="1"/>
        <end position="50"/>
    </location>
</feature>
<evidence type="ECO:0000259" key="10">
    <source>
        <dbReference type="Pfam" id="PF07569"/>
    </source>
</evidence>
<feature type="compositionally biased region" description="Basic and acidic residues" evidence="9">
    <location>
        <begin position="37"/>
        <end position="50"/>
    </location>
</feature>
<keyword evidence="6" id="KW-0805">Transcription regulation</keyword>
<organism evidence="11 12">
    <name type="scientific">Poecilia reticulata</name>
    <name type="common">Guppy</name>
    <name type="synonym">Acanthophacelus reticulatus</name>
    <dbReference type="NCBI Taxonomy" id="8081"/>
    <lineage>
        <taxon>Eukaryota</taxon>
        <taxon>Metazoa</taxon>
        <taxon>Chordata</taxon>
        <taxon>Craniata</taxon>
        <taxon>Vertebrata</taxon>
        <taxon>Euteleostomi</taxon>
        <taxon>Actinopterygii</taxon>
        <taxon>Neopterygii</taxon>
        <taxon>Teleostei</taxon>
        <taxon>Neoteleostei</taxon>
        <taxon>Acanthomorphata</taxon>
        <taxon>Ovalentaria</taxon>
        <taxon>Atherinomorphae</taxon>
        <taxon>Cyprinodontiformes</taxon>
        <taxon>Poeciliidae</taxon>
        <taxon>Poeciliinae</taxon>
        <taxon>Poecilia</taxon>
    </lineage>
</organism>
<reference evidence="11" key="2">
    <citation type="submission" date="2025-08" db="UniProtKB">
        <authorList>
            <consortium name="Ensembl"/>
        </authorList>
    </citation>
    <scope>IDENTIFICATION</scope>
    <source>
        <strain evidence="11">Guanapo</strain>
    </source>
</reference>
<evidence type="ECO:0000256" key="2">
    <source>
        <dbReference type="ARBA" id="ARBA00007306"/>
    </source>
</evidence>
<evidence type="ECO:0000256" key="9">
    <source>
        <dbReference type="SAM" id="MobiDB-lite"/>
    </source>
</evidence>
<evidence type="ECO:0000313" key="11">
    <source>
        <dbReference type="Ensembl" id="ENSPREP00000027988.1"/>
    </source>
</evidence>
<feature type="compositionally biased region" description="Basic and acidic residues" evidence="9">
    <location>
        <begin position="9"/>
        <end position="23"/>
    </location>
</feature>
<sequence>MLTSASKIEPMKALDSRFTERSKATPGIPSAISSTDAKAKEDTSSDSEDKMAAINKNLAFAKRKPELLLDGGEVVEKRKKGRPRKDKMAASVPQAAAPPPAAAVLRLPTPSLQKTFSLQVSMDPSVFLEVENDVSVVAGSKLSQLRCSRDGRDWNTLLPSSVLAAAGSSDVLAVACDDRMLSVFSCSGRRLLPAIQLATPVSALHCSAHFVMVLTAGATLSVWDAQRQKALVKNESLQTIFSGAETTVSLSLLTQQGVPIIGLSNGKSFCFSLSLETWTLIADKGDSLVQCADFRSCLPSQDAAASSGPLAVVQGRNLNAGRLASRLSSTPHHLQQSMTLAFLENQLASALTLQSAQEYRYWLLIYARFLVNEGSEHRLRELCKELLGPVHKSAASSWQPATLVGLHKRELLREVLPVIGENLRFQRLFTEYQDQLELLRTK</sequence>
<name>A0A3P9Q2B0_POERE</name>
<dbReference type="Ensembl" id="ENSPRET00000028294.1">
    <property type="protein sequence ID" value="ENSPREP00000027988.1"/>
    <property type="gene ID" value="ENSPREG00000018925.1"/>
</dbReference>
<dbReference type="PANTHER" id="PTHR13831:SF0">
    <property type="entry name" value="PROTEIN HIRA"/>
    <property type="match status" value="1"/>
</dbReference>
<dbReference type="Pfam" id="PF07569">
    <property type="entry name" value="Hira"/>
    <property type="match status" value="1"/>
</dbReference>
<keyword evidence="5" id="KW-0156">Chromatin regulator</keyword>
<proteinExistence type="inferred from homology"/>
<dbReference type="InterPro" id="IPR031120">
    <property type="entry name" value="HIR1-like"/>
</dbReference>
<dbReference type="GO" id="GO:0031491">
    <property type="term" value="F:nucleosome binding"/>
    <property type="evidence" value="ECO:0007669"/>
    <property type="project" value="TreeGrafter"/>
</dbReference>
<evidence type="ECO:0000256" key="1">
    <source>
        <dbReference type="ARBA" id="ARBA00004123"/>
    </source>
</evidence>
<dbReference type="GO" id="GO:0000417">
    <property type="term" value="C:HIR complex"/>
    <property type="evidence" value="ECO:0007669"/>
    <property type="project" value="TreeGrafter"/>
</dbReference>
<keyword evidence="4" id="KW-0677">Repeat</keyword>
<evidence type="ECO:0000256" key="3">
    <source>
        <dbReference type="ARBA" id="ARBA00022574"/>
    </source>
</evidence>
<comment type="subcellular location">
    <subcellularLocation>
        <location evidence="1">Nucleus</location>
    </subcellularLocation>
</comment>
<evidence type="ECO:0000256" key="5">
    <source>
        <dbReference type="ARBA" id="ARBA00022853"/>
    </source>
</evidence>
<dbReference type="AlphaFoldDB" id="A0A3P9Q2B0"/>
<dbReference type="GO" id="GO:0005634">
    <property type="term" value="C:nucleus"/>
    <property type="evidence" value="ECO:0007669"/>
    <property type="project" value="UniProtKB-SubCell"/>
</dbReference>
<dbReference type="InterPro" id="IPR036322">
    <property type="entry name" value="WD40_repeat_dom_sf"/>
</dbReference>
<dbReference type="InterPro" id="IPR011494">
    <property type="entry name" value="HIRA-like_C"/>
</dbReference>
<dbReference type="Proteomes" id="UP000242638">
    <property type="component" value="Unassembled WGS sequence"/>
</dbReference>
<keyword evidence="8" id="KW-0539">Nucleus</keyword>
<protein>
    <submittedName>
        <fullName evidence="11">Histone cell cycle regulator</fullName>
    </submittedName>
</protein>
<feature type="domain" description="Protein HIRA-like C-terminal" evidence="10">
    <location>
        <begin position="188"/>
        <end position="386"/>
    </location>
</feature>